<organism evidence="1 2">
    <name type="scientific">Eumeta variegata</name>
    <name type="common">Bagworm moth</name>
    <name type="synonym">Eumeta japonica</name>
    <dbReference type="NCBI Taxonomy" id="151549"/>
    <lineage>
        <taxon>Eukaryota</taxon>
        <taxon>Metazoa</taxon>
        <taxon>Ecdysozoa</taxon>
        <taxon>Arthropoda</taxon>
        <taxon>Hexapoda</taxon>
        <taxon>Insecta</taxon>
        <taxon>Pterygota</taxon>
        <taxon>Neoptera</taxon>
        <taxon>Endopterygota</taxon>
        <taxon>Lepidoptera</taxon>
        <taxon>Glossata</taxon>
        <taxon>Ditrysia</taxon>
        <taxon>Tineoidea</taxon>
        <taxon>Psychidae</taxon>
        <taxon>Oiketicinae</taxon>
        <taxon>Eumeta</taxon>
    </lineage>
</organism>
<dbReference type="Proteomes" id="UP000299102">
    <property type="component" value="Unassembled WGS sequence"/>
</dbReference>
<comment type="caution">
    <text evidence="1">The sequence shown here is derived from an EMBL/GenBank/DDBJ whole genome shotgun (WGS) entry which is preliminary data.</text>
</comment>
<dbReference type="Gene3D" id="2.60.120.650">
    <property type="entry name" value="Cupin"/>
    <property type="match status" value="1"/>
</dbReference>
<gene>
    <name evidence="1" type="ORF">EVAR_36496_1</name>
</gene>
<dbReference type="AlphaFoldDB" id="A0A4C1WTT4"/>
<dbReference type="SUPFAM" id="SSF51197">
    <property type="entry name" value="Clavaminate synthase-like"/>
    <property type="match status" value="1"/>
</dbReference>
<proteinExistence type="predicted"/>
<protein>
    <submittedName>
        <fullName evidence="1">Uncharacterized protein</fullName>
    </submittedName>
</protein>
<dbReference type="EMBL" id="BGZK01000642">
    <property type="protein sequence ID" value="GBP54280.1"/>
    <property type="molecule type" value="Genomic_DNA"/>
</dbReference>
<keyword evidence="2" id="KW-1185">Reference proteome</keyword>
<reference evidence="1 2" key="1">
    <citation type="journal article" date="2019" name="Commun. Biol.">
        <title>The bagworm genome reveals a unique fibroin gene that provides high tensile strength.</title>
        <authorList>
            <person name="Kono N."/>
            <person name="Nakamura H."/>
            <person name="Ohtoshi R."/>
            <person name="Tomita M."/>
            <person name="Numata K."/>
            <person name="Arakawa K."/>
        </authorList>
    </citation>
    <scope>NUCLEOTIDE SEQUENCE [LARGE SCALE GENOMIC DNA]</scope>
</reference>
<accession>A0A4C1WTT4</accession>
<sequence>MPESRALNQPGEKPWYIGWGNCHPDILKKVRQYYEYPKFLPEDAEFPAAENIFFGYEIGAVMHLDYIPRLMWQGQVRGNKTWIIAPVLECEQFCTGLEFYVEPGDIGEKAES</sequence>
<name>A0A4C1WTT4_EUMVA</name>
<evidence type="ECO:0000313" key="1">
    <source>
        <dbReference type="EMBL" id="GBP54280.1"/>
    </source>
</evidence>
<dbReference type="STRING" id="151549.A0A4C1WTT4"/>
<dbReference type="OrthoDB" id="47883at2759"/>
<evidence type="ECO:0000313" key="2">
    <source>
        <dbReference type="Proteomes" id="UP000299102"/>
    </source>
</evidence>